<proteinExistence type="predicted"/>
<sequence length="61" mass="6363">MPNLIEPRPATSRPVDASADMASLVNLGLADPQPMPAPSIAPFLEPAFDPALLLEPPGESE</sequence>
<evidence type="ECO:0000313" key="1">
    <source>
        <dbReference type="EMBL" id="OKH91514.1"/>
    </source>
</evidence>
<reference evidence="1 2" key="1">
    <citation type="submission" date="2015-06" db="EMBL/GenBank/DDBJ databases">
        <title>Cloning and characterization of the uncialamcin biosynthetic gene cluster.</title>
        <authorList>
            <person name="Yan X."/>
            <person name="Huang T."/>
            <person name="Ge H."/>
            <person name="Shen B."/>
        </authorList>
    </citation>
    <scope>NUCLEOTIDE SEQUENCE [LARGE SCALE GENOMIC DNA]</scope>
    <source>
        <strain evidence="1 2">DCA2648</strain>
    </source>
</reference>
<protein>
    <submittedName>
        <fullName evidence="1">Uncharacterized protein</fullName>
    </submittedName>
</protein>
<dbReference type="RefSeq" id="WP_073793201.1">
    <property type="nucleotide sequence ID" value="NZ_LFBV01000009.1"/>
</dbReference>
<dbReference type="AlphaFoldDB" id="A0A1Q4V125"/>
<organism evidence="1 2">
    <name type="scientific">Streptomyces uncialis</name>
    <dbReference type="NCBI Taxonomy" id="1048205"/>
    <lineage>
        <taxon>Bacteria</taxon>
        <taxon>Bacillati</taxon>
        <taxon>Actinomycetota</taxon>
        <taxon>Actinomycetes</taxon>
        <taxon>Kitasatosporales</taxon>
        <taxon>Streptomycetaceae</taxon>
        <taxon>Streptomyces</taxon>
    </lineage>
</organism>
<dbReference type="EMBL" id="LFBV01000009">
    <property type="protein sequence ID" value="OKH91514.1"/>
    <property type="molecule type" value="Genomic_DNA"/>
</dbReference>
<dbReference type="Proteomes" id="UP000186455">
    <property type="component" value="Unassembled WGS sequence"/>
</dbReference>
<gene>
    <name evidence="1" type="ORF">AB852_28580</name>
</gene>
<name>A0A1Q4V125_9ACTN</name>
<evidence type="ECO:0000313" key="2">
    <source>
        <dbReference type="Proteomes" id="UP000186455"/>
    </source>
</evidence>
<keyword evidence="2" id="KW-1185">Reference proteome</keyword>
<dbReference type="STRING" id="1048205.AB852_28580"/>
<accession>A0A1Q4V125</accession>
<comment type="caution">
    <text evidence="1">The sequence shown here is derived from an EMBL/GenBank/DDBJ whole genome shotgun (WGS) entry which is preliminary data.</text>
</comment>